<feature type="chain" id="PRO_5011114111" evidence="2">
    <location>
        <begin position="35"/>
        <end position="146"/>
    </location>
</feature>
<organism evidence="3 4">
    <name type="scientific">Leptolyngbya boryana NIES-2135</name>
    <dbReference type="NCBI Taxonomy" id="1973484"/>
    <lineage>
        <taxon>Bacteria</taxon>
        <taxon>Bacillati</taxon>
        <taxon>Cyanobacteriota</taxon>
        <taxon>Cyanophyceae</taxon>
        <taxon>Leptolyngbyales</taxon>
        <taxon>Leptolyngbyaceae</taxon>
        <taxon>Leptolyngbya group</taxon>
        <taxon>Leptolyngbya</taxon>
    </lineage>
</organism>
<gene>
    <name evidence="3" type="ORF">NIES2135_12660</name>
</gene>
<evidence type="ECO:0000313" key="4">
    <source>
        <dbReference type="Proteomes" id="UP000217895"/>
    </source>
</evidence>
<protein>
    <submittedName>
        <fullName evidence="3">Uncharacterized protein</fullName>
    </submittedName>
</protein>
<keyword evidence="4" id="KW-1185">Reference proteome</keyword>
<feature type="compositionally biased region" description="Basic and acidic residues" evidence="1">
    <location>
        <begin position="111"/>
        <end position="121"/>
    </location>
</feature>
<dbReference type="AlphaFoldDB" id="A0A1Z4JCG5"/>
<keyword evidence="2" id="KW-0732">Signal</keyword>
<name>A0A1Z4JCG5_LEPBY</name>
<evidence type="ECO:0000313" key="3">
    <source>
        <dbReference type="EMBL" id="BAY54449.1"/>
    </source>
</evidence>
<sequence>MNRLNRVVREIRRIVLVIFIVGIAVIAPMQAAHAADPSYSPGAPDSPSAKQRTIYEGKGASSAEAQPGAKQMMQKINRDLDSNNSDRPKTTGEWNREARETEGNLGQRVKRIAEETKEAVKDFGQVYPDTAERSGDALQESLDRSN</sequence>
<reference evidence="3 4" key="1">
    <citation type="submission" date="2017-06" db="EMBL/GenBank/DDBJ databases">
        <title>Genome sequencing of cyanobaciteial culture collection at National Institute for Environmental Studies (NIES).</title>
        <authorList>
            <person name="Hirose Y."/>
            <person name="Shimura Y."/>
            <person name="Fujisawa T."/>
            <person name="Nakamura Y."/>
            <person name="Kawachi M."/>
        </authorList>
    </citation>
    <scope>NUCLEOTIDE SEQUENCE [LARGE SCALE GENOMIC DNA]</scope>
    <source>
        <strain evidence="3 4">NIES-2135</strain>
    </source>
</reference>
<dbReference type="EMBL" id="AP018203">
    <property type="protein sequence ID" value="BAY54449.1"/>
    <property type="molecule type" value="Genomic_DNA"/>
</dbReference>
<dbReference type="Proteomes" id="UP000217895">
    <property type="component" value="Chromosome"/>
</dbReference>
<evidence type="ECO:0000256" key="2">
    <source>
        <dbReference type="SAM" id="SignalP"/>
    </source>
</evidence>
<feature type="signal peptide" evidence="2">
    <location>
        <begin position="1"/>
        <end position="34"/>
    </location>
</feature>
<accession>A0A1Z4JCG5</accession>
<feature type="compositionally biased region" description="Basic and acidic residues" evidence="1">
    <location>
        <begin position="76"/>
        <end position="102"/>
    </location>
</feature>
<evidence type="ECO:0000256" key="1">
    <source>
        <dbReference type="SAM" id="MobiDB-lite"/>
    </source>
</evidence>
<proteinExistence type="predicted"/>
<feature type="region of interest" description="Disordered" evidence="1">
    <location>
        <begin position="34"/>
        <end position="146"/>
    </location>
</feature>
<feature type="compositionally biased region" description="Basic and acidic residues" evidence="1">
    <location>
        <begin position="130"/>
        <end position="146"/>
    </location>
</feature>